<dbReference type="GeneTree" id="ENSGT00940000156400"/>
<dbReference type="InterPro" id="IPR001611">
    <property type="entry name" value="Leu-rich_rpt"/>
</dbReference>
<evidence type="ECO:0000313" key="6">
    <source>
        <dbReference type="Ensembl" id="ENSCMIP00000034595.1"/>
    </source>
</evidence>
<keyword evidence="7" id="KW-1185">Reference proteome</keyword>
<dbReference type="KEGG" id="cmk:103176985"/>
<feature type="domain" description="LRRCT" evidence="5">
    <location>
        <begin position="349"/>
        <end position="400"/>
    </location>
</feature>
<dbReference type="Pfam" id="PF13855">
    <property type="entry name" value="LRR_8"/>
    <property type="match status" value="2"/>
</dbReference>
<dbReference type="Proteomes" id="UP000314986">
    <property type="component" value="Unassembled WGS sequence"/>
</dbReference>
<keyword evidence="3" id="KW-0677">Repeat</keyword>
<reference evidence="6" key="5">
    <citation type="submission" date="2025-09" db="UniProtKB">
        <authorList>
            <consortium name="Ensembl"/>
        </authorList>
    </citation>
    <scope>IDENTIFICATION</scope>
</reference>
<evidence type="ECO:0000256" key="3">
    <source>
        <dbReference type="ARBA" id="ARBA00022737"/>
    </source>
</evidence>
<reference evidence="7" key="3">
    <citation type="journal article" date="2014" name="Nature">
        <title>Elephant shark genome provides unique insights into gnathostome evolution.</title>
        <authorList>
            <consortium name="International Elephant Shark Genome Sequencing Consortium"/>
            <person name="Venkatesh B."/>
            <person name="Lee A.P."/>
            <person name="Ravi V."/>
            <person name="Maurya A.K."/>
            <person name="Lian M.M."/>
            <person name="Swann J.B."/>
            <person name="Ohta Y."/>
            <person name="Flajnik M.F."/>
            <person name="Sutoh Y."/>
            <person name="Kasahara M."/>
            <person name="Hoon S."/>
            <person name="Gangu V."/>
            <person name="Roy S.W."/>
            <person name="Irimia M."/>
            <person name="Korzh V."/>
            <person name="Kondrychyn I."/>
            <person name="Lim Z.W."/>
            <person name="Tay B.H."/>
            <person name="Tohari S."/>
            <person name="Kong K.W."/>
            <person name="Ho S."/>
            <person name="Lorente-Galdos B."/>
            <person name="Quilez J."/>
            <person name="Marques-Bonet T."/>
            <person name="Raney B.J."/>
            <person name="Ingham P.W."/>
            <person name="Tay A."/>
            <person name="Hillier L.W."/>
            <person name="Minx P."/>
            <person name="Boehm T."/>
            <person name="Wilson R.K."/>
            <person name="Brenner S."/>
            <person name="Warren W.C."/>
        </authorList>
    </citation>
    <scope>NUCLEOTIDE SEQUENCE [LARGE SCALE GENOMIC DNA]</scope>
</reference>
<gene>
    <name evidence="6" type="primary">lrrc17</name>
</gene>
<keyword evidence="2 4" id="KW-0732">Signal</keyword>
<dbReference type="SMART" id="SM00082">
    <property type="entry name" value="LRRCT"/>
    <property type="match status" value="2"/>
</dbReference>
<reference evidence="7" key="1">
    <citation type="journal article" date="2006" name="Science">
        <title>Ancient noncoding elements conserved in the human genome.</title>
        <authorList>
            <person name="Venkatesh B."/>
            <person name="Kirkness E.F."/>
            <person name="Loh Y.H."/>
            <person name="Halpern A.L."/>
            <person name="Lee A.P."/>
            <person name="Johnson J."/>
            <person name="Dandona N."/>
            <person name="Viswanathan L.D."/>
            <person name="Tay A."/>
            <person name="Venter J.C."/>
            <person name="Strausberg R.L."/>
            <person name="Brenner S."/>
        </authorList>
    </citation>
    <scope>NUCLEOTIDE SEQUENCE [LARGE SCALE GENOMIC DNA]</scope>
</reference>
<evidence type="ECO:0000256" key="4">
    <source>
        <dbReference type="SAM" id="SignalP"/>
    </source>
</evidence>
<feature type="chain" id="PRO_5021480763" evidence="4">
    <location>
        <begin position="19"/>
        <end position="428"/>
    </location>
</feature>
<dbReference type="GeneID" id="103176985"/>
<dbReference type="InterPro" id="IPR032675">
    <property type="entry name" value="LRR_dom_sf"/>
</dbReference>
<dbReference type="PANTHER" id="PTHR24369:SF213">
    <property type="entry name" value="INSULIN LIKE GROWTH FACTOR BINDING PROTEIN ACID LABILE SUBUNIT"/>
    <property type="match status" value="1"/>
</dbReference>
<dbReference type="RefSeq" id="XP_007889086.1">
    <property type="nucleotide sequence ID" value="XM_007890895.2"/>
</dbReference>
<evidence type="ECO:0000256" key="2">
    <source>
        <dbReference type="ARBA" id="ARBA00022729"/>
    </source>
</evidence>
<feature type="domain" description="LRRCT" evidence="5">
    <location>
        <begin position="165"/>
        <end position="215"/>
    </location>
</feature>
<reference evidence="6" key="4">
    <citation type="submission" date="2025-08" db="UniProtKB">
        <authorList>
            <consortium name="Ensembl"/>
        </authorList>
    </citation>
    <scope>IDENTIFICATION</scope>
</reference>
<dbReference type="SMART" id="SM00369">
    <property type="entry name" value="LRR_TYP"/>
    <property type="match status" value="4"/>
</dbReference>
<dbReference type="GO" id="GO:0005886">
    <property type="term" value="C:plasma membrane"/>
    <property type="evidence" value="ECO:0007669"/>
    <property type="project" value="TreeGrafter"/>
</dbReference>
<evidence type="ECO:0000256" key="1">
    <source>
        <dbReference type="ARBA" id="ARBA00022614"/>
    </source>
</evidence>
<dbReference type="STRING" id="7868.ENSCMIP00000034595"/>
<dbReference type="Gene3D" id="3.80.10.10">
    <property type="entry name" value="Ribonuclease Inhibitor"/>
    <property type="match status" value="2"/>
</dbReference>
<dbReference type="Ensembl" id="ENSCMIT00000035114.1">
    <property type="protein sequence ID" value="ENSCMIP00000034595.1"/>
    <property type="gene ID" value="ENSCMIG00000014659.1"/>
</dbReference>
<dbReference type="InterPro" id="IPR050541">
    <property type="entry name" value="LRR_TM_domain-containing"/>
</dbReference>
<evidence type="ECO:0000313" key="7">
    <source>
        <dbReference type="Proteomes" id="UP000314986"/>
    </source>
</evidence>
<sequence length="428" mass="49884">MQMVKIILFLLLCTAVELRKIRNGRKENRNKHCGAKCMRKHSSHVKRFAHPLKNICEESLYYSEKVLTCQDKQLITIPSNLPDDIVHLQLAGNKINRLKDSMFSTLKNLKSLDLQRNDITTIQPGAFEGLDDLNTLLLQHNQLRFLSEEVFIPIPKLNYLRIYDNPWDCNCNLEDMVRKLQVPGHKNLGNLAKCKSPKVYVGQKLKKINPDWLCPNNIFSNISEVMDPPSSILKEVDFTRCHIYLFPKPQVDCQDKDLTKIPIGIPADVLEINLGSNKIKQLNGRDFIHFKKLDTLNLSNNHIETIDPAAFTGLLRLKTLDLSNNNLHSFKYGVLEDLYFIEKLVLTENPWKCDYQIHYLAYWLQVHYTVQFEGLECTMPNEFKGWTVQRYIKKYYEECPKENVINSYDYDISSLEEEEHGIRTRIIP</sequence>
<dbReference type="InterPro" id="IPR000483">
    <property type="entry name" value="Cys-rich_flank_reg_C"/>
</dbReference>
<dbReference type="CTD" id="10234"/>
<dbReference type="OMA" id="LHYFQYG"/>
<dbReference type="SUPFAM" id="SSF52058">
    <property type="entry name" value="L domain-like"/>
    <property type="match status" value="1"/>
</dbReference>
<evidence type="ECO:0000259" key="5">
    <source>
        <dbReference type="SMART" id="SM00082"/>
    </source>
</evidence>
<dbReference type="PANTHER" id="PTHR24369">
    <property type="entry name" value="ANTIGEN BSP, PUTATIVE-RELATED"/>
    <property type="match status" value="1"/>
</dbReference>
<accession>A0A4W3JRI1</accession>
<feature type="signal peptide" evidence="4">
    <location>
        <begin position="1"/>
        <end position="18"/>
    </location>
</feature>
<protein>
    <submittedName>
        <fullName evidence="6">Leucine rich repeat containing 17</fullName>
    </submittedName>
</protein>
<name>A0A4W3JRI1_CALMI</name>
<dbReference type="PROSITE" id="PS51450">
    <property type="entry name" value="LRR"/>
    <property type="match status" value="2"/>
</dbReference>
<dbReference type="InParanoid" id="A0A4W3JRI1"/>
<dbReference type="InterPro" id="IPR003591">
    <property type="entry name" value="Leu-rich_rpt_typical-subtyp"/>
</dbReference>
<dbReference type="AlphaFoldDB" id="A0A4W3JRI1"/>
<proteinExistence type="predicted"/>
<organism evidence="6 7">
    <name type="scientific">Callorhinchus milii</name>
    <name type="common">Ghost shark</name>
    <dbReference type="NCBI Taxonomy" id="7868"/>
    <lineage>
        <taxon>Eukaryota</taxon>
        <taxon>Metazoa</taxon>
        <taxon>Chordata</taxon>
        <taxon>Craniata</taxon>
        <taxon>Vertebrata</taxon>
        <taxon>Chondrichthyes</taxon>
        <taxon>Holocephali</taxon>
        <taxon>Chimaeriformes</taxon>
        <taxon>Callorhinchidae</taxon>
        <taxon>Callorhinchus</taxon>
    </lineage>
</organism>
<reference evidence="7" key="2">
    <citation type="journal article" date="2007" name="PLoS Biol.">
        <title>Survey sequencing and comparative analysis of the elephant shark (Callorhinchus milii) genome.</title>
        <authorList>
            <person name="Venkatesh B."/>
            <person name="Kirkness E.F."/>
            <person name="Loh Y.H."/>
            <person name="Halpern A.L."/>
            <person name="Lee A.P."/>
            <person name="Johnson J."/>
            <person name="Dandona N."/>
            <person name="Viswanathan L.D."/>
            <person name="Tay A."/>
            <person name="Venter J.C."/>
            <person name="Strausberg R.L."/>
            <person name="Brenner S."/>
        </authorList>
    </citation>
    <scope>NUCLEOTIDE SEQUENCE [LARGE SCALE GENOMIC DNA]</scope>
</reference>
<dbReference type="OrthoDB" id="1741314at2759"/>
<keyword evidence="1" id="KW-0433">Leucine-rich repeat</keyword>